<feature type="region of interest" description="Disordered" evidence="1">
    <location>
        <begin position="107"/>
        <end position="128"/>
    </location>
</feature>
<feature type="compositionally biased region" description="Polar residues" evidence="1">
    <location>
        <begin position="52"/>
        <end position="88"/>
    </location>
</feature>
<reference evidence="2" key="1">
    <citation type="journal article" date="2019" name="bioRxiv">
        <title>The Genome of the Zebra Mussel, Dreissena polymorpha: A Resource for Invasive Species Research.</title>
        <authorList>
            <person name="McCartney M.A."/>
            <person name="Auch B."/>
            <person name="Kono T."/>
            <person name="Mallez S."/>
            <person name="Zhang Y."/>
            <person name="Obille A."/>
            <person name="Becker A."/>
            <person name="Abrahante J.E."/>
            <person name="Garbe J."/>
            <person name="Badalamenti J.P."/>
            <person name="Herman A."/>
            <person name="Mangelson H."/>
            <person name="Liachko I."/>
            <person name="Sullivan S."/>
            <person name="Sone E.D."/>
            <person name="Koren S."/>
            <person name="Silverstein K.A.T."/>
            <person name="Beckman K.B."/>
            <person name="Gohl D.M."/>
        </authorList>
    </citation>
    <scope>NUCLEOTIDE SEQUENCE</scope>
    <source>
        <strain evidence="2">Duluth1</strain>
        <tissue evidence="2">Whole animal</tissue>
    </source>
</reference>
<accession>A0A9D4GQX6</accession>
<gene>
    <name evidence="2" type="ORF">DPMN_121658</name>
</gene>
<feature type="region of interest" description="Disordered" evidence="1">
    <location>
        <begin position="45"/>
        <end position="88"/>
    </location>
</feature>
<evidence type="ECO:0000256" key="1">
    <source>
        <dbReference type="SAM" id="MobiDB-lite"/>
    </source>
</evidence>
<dbReference type="AlphaFoldDB" id="A0A9D4GQX6"/>
<dbReference type="Proteomes" id="UP000828390">
    <property type="component" value="Unassembled WGS sequence"/>
</dbReference>
<reference evidence="2" key="2">
    <citation type="submission" date="2020-11" db="EMBL/GenBank/DDBJ databases">
        <authorList>
            <person name="McCartney M.A."/>
            <person name="Auch B."/>
            <person name="Kono T."/>
            <person name="Mallez S."/>
            <person name="Becker A."/>
            <person name="Gohl D.M."/>
            <person name="Silverstein K.A.T."/>
            <person name="Koren S."/>
            <person name="Bechman K.B."/>
            <person name="Herman A."/>
            <person name="Abrahante J.E."/>
            <person name="Garbe J."/>
        </authorList>
    </citation>
    <scope>NUCLEOTIDE SEQUENCE</scope>
    <source>
        <strain evidence="2">Duluth1</strain>
        <tissue evidence="2">Whole animal</tissue>
    </source>
</reference>
<organism evidence="2 3">
    <name type="scientific">Dreissena polymorpha</name>
    <name type="common">Zebra mussel</name>
    <name type="synonym">Mytilus polymorpha</name>
    <dbReference type="NCBI Taxonomy" id="45954"/>
    <lineage>
        <taxon>Eukaryota</taxon>
        <taxon>Metazoa</taxon>
        <taxon>Spiralia</taxon>
        <taxon>Lophotrochozoa</taxon>
        <taxon>Mollusca</taxon>
        <taxon>Bivalvia</taxon>
        <taxon>Autobranchia</taxon>
        <taxon>Heteroconchia</taxon>
        <taxon>Euheterodonta</taxon>
        <taxon>Imparidentia</taxon>
        <taxon>Neoheterodontei</taxon>
        <taxon>Myida</taxon>
        <taxon>Dreissenoidea</taxon>
        <taxon>Dreissenidae</taxon>
        <taxon>Dreissena</taxon>
    </lineage>
</organism>
<protein>
    <submittedName>
        <fullName evidence="2">Uncharacterized protein</fullName>
    </submittedName>
</protein>
<comment type="caution">
    <text evidence="2">The sequence shown here is derived from an EMBL/GenBank/DDBJ whole genome shotgun (WGS) entry which is preliminary data.</text>
</comment>
<dbReference type="EMBL" id="JAIWYP010000005">
    <property type="protein sequence ID" value="KAH3819914.1"/>
    <property type="molecule type" value="Genomic_DNA"/>
</dbReference>
<name>A0A9D4GQX6_DREPO</name>
<keyword evidence="3" id="KW-1185">Reference proteome</keyword>
<feature type="compositionally biased region" description="Polar residues" evidence="1">
    <location>
        <begin position="115"/>
        <end position="128"/>
    </location>
</feature>
<proteinExistence type="predicted"/>
<evidence type="ECO:0000313" key="2">
    <source>
        <dbReference type="EMBL" id="KAH3819914.1"/>
    </source>
</evidence>
<sequence length="253" mass="28576">MKSKHSELKVKVLKERKLGRCFQELQEEWKRSLDILVHALNEAEDSNEDLLTDSTESGSVTNNEDSSSENLVPNAQTLSSGKSGGSKNIENKNFSLRCPSFAKASKPIIPDKTSSHQQDQQQKLGTVSLHSCKDNTAKYSSDYYSRASGQKARVNGVEDDYERQMYDWHNEYQSWCARFQSPSMAHYPLFDGQSGASGLYDSYTYPHPTRTTTTHLVMFTFNILSATMKVLQACILEIFADNLMTNLKFRTGI</sequence>
<evidence type="ECO:0000313" key="3">
    <source>
        <dbReference type="Proteomes" id="UP000828390"/>
    </source>
</evidence>